<protein>
    <submittedName>
        <fullName evidence="2">NucA/NucB deoxyribonuclease domain-containing protein</fullName>
    </submittedName>
</protein>
<dbReference type="Proteomes" id="UP001284601">
    <property type="component" value="Unassembled WGS sequence"/>
</dbReference>
<keyword evidence="3" id="KW-1185">Reference proteome</keyword>
<gene>
    <name evidence="2" type="ORF">R7226_16395</name>
</gene>
<accession>A0ABU4HRJ8</accession>
<organism evidence="2 3">
    <name type="scientific">Conexibacter stalactiti</name>
    <dbReference type="NCBI Taxonomy" id="1940611"/>
    <lineage>
        <taxon>Bacteria</taxon>
        <taxon>Bacillati</taxon>
        <taxon>Actinomycetota</taxon>
        <taxon>Thermoleophilia</taxon>
        <taxon>Solirubrobacterales</taxon>
        <taxon>Conexibacteraceae</taxon>
        <taxon>Conexibacter</taxon>
    </lineage>
</organism>
<sequence>MRRPILPLPAVLLIALAASSGAVAAPSARPSATCSDYATQAEAQHAGDTVDGDQDGLFCESLSCPCADVQEERETTLGRRAAPRCERSRRVVEVGISSTRYPAVLAHIKTAVAGGWPRVLRINRAGAEERRARALRGWPTRPGYDRDEWPMAMARRTWRAHIAYVPSGQNRGAGASISLKLRRYCDGVRFAVVGY</sequence>
<comment type="caution">
    <text evidence="2">The sequence shown here is derived from an EMBL/GenBank/DDBJ whole genome shotgun (WGS) entry which is preliminary data.</text>
</comment>
<name>A0ABU4HRJ8_9ACTN</name>
<feature type="chain" id="PRO_5046590206" evidence="1">
    <location>
        <begin position="25"/>
        <end position="195"/>
    </location>
</feature>
<evidence type="ECO:0000313" key="2">
    <source>
        <dbReference type="EMBL" id="MDW5595930.1"/>
    </source>
</evidence>
<dbReference type="EMBL" id="JAWSTH010000043">
    <property type="protein sequence ID" value="MDW5595930.1"/>
    <property type="molecule type" value="Genomic_DNA"/>
</dbReference>
<reference evidence="2 3" key="2">
    <citation type="submission" date="2023-10" db="EMBL/GenBank/DDBJ databases">
        <authorList>
            <person name="Han X.F."/>
        </authorList>
    </citation>
    <scope>NUCLEOTIDE SEQUENCE [LARGE SCALE GENOMIC DNA]</scope>
    <source>
        <strain evidence="2 3">KCTC 39840</strain>
    </source>
</reference>
<dbReference type="RefSeq" id="WP_318598274.1">
    <property type="nucleotide sequence ID" value="NZ_JAWSTH010000043.1"/>
</dbReference>
<feature type="signal peptide" evidence="1">
    <location>
        <begin position="1"/>
        <end position="24"/>
    </location>
</feature>
<proteinExistence type="predicted"/>
<evidence type="ECO:0000256" key="1">
    <source>
        <dbReference type="SAM" id="SignalP"/>
    </source>
</evidence>
<keyword evidence="1" id="KW-0732">Signal</keyword>
<evidence type="ECO:0000313" key="3">
    <source>
        <dbReference type="Proteomes" id="UP001284601"/>
    </source>
</evidence>
<reference evidence="3" key="1">
    <citation type="submission" date="2023-07" db="EMBL/GenBank/DDBJ databases">
        <title>Conexibacter stalactiti sp. nov., isolated from stalactites in a lava cave and emended description of the genus Conexibacter.</title>
        <authorList>
            <person name="Lee S.D."/>
        </authorList>
    </citation>
    <scope>NUCLEOTIDE SEQUENCE [LARGE SCALE GENOMIC DNA]</scope>
    <source>
        <strain evidence="3">KCTC 39840</strain>
    </source>
</reference>